<dbReference type="SMART" id="SM00863">
    <property type="entry name" value="tRNA_SAD"/>
    <property type="match status" value="1"/>
</dbReference>
<sequence length="887" mass="96607">MTSNEIRQSFFDFFESKQHTIVKSGSLLPDAPNLLFTNAGMNQFVPIFLGQANCPYTPGRAADTQKCIRAGGKHNDLDDVGLDTYHHTFFEMLGNWSFGDYFKKEAIDWSWELITQVWGFPAERVYATYFGGDDISEADLEAKELWLRHLPAERVVPGNRKDNFWMMGDTGPCGPCSELHVDLTPNGDCGAGMVNADSADCIEIWNLVFMQFNANVDGSFAPLPAQHVDTGMGFERACSIIQCTQNFTDFSGVISNYETDVFTPIFNALAEMSGKQYTSTLPADPAKQTEQEAIDVAFRVIADHIRCLSFSIADGIIPSNEGRGYVLRRILRRAVRYGRTLGFTQPFFFKLADTVVESFGGAFPELVKNHARVSKTLKAEEESFNRTLDKGMDVFDAILGSTKSKTIDGADVFKLYDTYGFPYDLTELMAREQGMRIDEDGFERLMNAQREKARADHASKKSVVLAEDGGFDADATPFAGYETTQLETEVLDVIDGTTVILKQTPFYPESGGQQGDHGTLKADGVEFRVTDTQKTADGVILHTGEPVSGELKKGAAVTANVCRGRRDKIRRNHTSTHLLNAALREVVDSSVKQAGSMVASDYLRFDFNYFEAVKPEQLREIERLVNKQILKNTEVATAEMSLADVQKADDIQAVFDDKYGETVRVVGIGDFSKELCGGVHVSTTGQIGQFRIVSESSVAAGIRRIEAVTGLAAFEWAAEEHDLLVGLSKNLSVKPADLPERIKTMADQAKAAEKQLKEMQTKAAVSNIDGLVDKVEKAGDVQVLASDLGEMSMDALRQVLDGLRQKIGSAVIVVGSCNDGKACLAASISDDLVAKGIHAGKLIGQIAKICNGGGGGKPDKAQAGGKDGSKVGEAIQAVAGIVEQMNG</sequence>
<dbReference type="SUPFAM" id="SSF55681">
    <property type="entry name" value="Class II aaRS and biotin synthetases"/>
    <property type="match status" value="1"/>
</dbReference>
<dbReference type="InterPro" id="IPR050058">
    <property type="entry name" value="Ala-tRNA_ligase"/>
</dbReference>
<proteinExistence type="inferred from homology"/>
<evidence type="ECO:0000256" key="2">
    <source>
        <dbReference type="ARBA" id="ARBA00022555"/>
    </source>
</evidence>
<dbReference type="AlphaFoldDB" id="A0A6C2UER3"/>
<dbReference type="InterPro" id="IPR018165">
    <property type="entry name" value="Ala-tRNA-synth_IIc_core"/>
</dbReference>
<evidence type="ECO:0000313" key="14">
    <source>
        <dbReference type="EMBL" id="VGO17911.1"/>
    </source>
</evidence>
<dbReference type="GO" id="GO:0004813">
    <property type="term" value="F:alanine-tRNA ligase activity"/>
    <property type="evidence" value="ECO:0007669"/>
    <property type="project" value="UniProtKB-UniRule"/>
</dbReference>
<dbReference type="HAMAP" id="MF_00036_B">
    <property type="entry name" value="Ala_tRNA_synth_B"/>
    <property type="match status" value="1"/>
</dbReference>
<comment type="domain">
    <text evidence="11">Consists of three domains; the N-terminal catalytic domain, the editing domain and the C-terminal C-Ala domain. The editing domain removes incorrectly charged amino acids, while the C-Ala domain, along with tRNA(Ala), serves as a bridge to cooperatively bring together the editing and aminoacylation centers thus stimulating deacylation of misacylated tRNAs.</text>
</comment>
<protein>
    <recommendedName>
        <fullName evidence="11">Alanine--tRNA ligase</fullName>
        <ecNumber evidence="11">6.1.1.7</ecNumber>
    </recommendedName>
    <alternativeName>
        <fullName evidence="11">Alanyl-tRNA synthetase</fullName>
        <shortName evidence="11">AlaRS</shortName>
    </alternativeName>
</protein>
<dbReference type="InterPro" id="IPR012947">
    <property type="entry name" value="tRNA_SAD"/>
</dbReference>
<keyword evidence="2 11" id="KW-0820">tRNA-binding</keyword>
<keyword evidence="12" id="KW-0175">Coiled coil</keyword>
<evidence type="ECO:0000256" key="1">
    <source>
        <dbReference type="ARBA" id="ARBA00008226"/>
    </source>
</evidence>
<keyword evidence="3 11" id="KW-0436">Ligase</keyword>
<feature type="coiled-coil region" evidence="12">
    <location>
        <begin position="742"/>
        <end position="769"/>
    </location>
</feature>
<evidence type="ECO:0000256" key="7">
    <source>
        <dbReference type="ARBA" id="ARBA00022840"/>
    </source>
</evidence>
<dbReference type="Proteomes" id="UP000366872">
    <property type="component" value="Unassembled WGS sequence"/>
</dbReference>
<dbReference type="FunFam" id="3.10.310.40:FF:000001">
    <property type="entry name" value="Alanine--tRNA ligase"/>
    <property type="match status" value="1"/>
</dbReference>
<reference evidence="14 15" key="1">
    <citation type="submission" date="2019-04" db="EMBL/GenBank/DDBJ databases">
        <authorList>
            <person name="Van Vliet M D."/>
        </authorList>
    </citation>
    <scope>NUCLEOTIDE SEQUENCE [LARGE SCALE GENOMIC DNA]</scope>
    <source>
        <strain evidence="14 15">F1</strain>
    </source>
</reference>
<dbReference type="CDD" id="cd00673">
    <property type="entry name" value="AlaRS_core"/>
    <property type="match status" value="1"/>
</dbReference>
<keyword evidence="8 11" id="KW-0694">RNA-binding</keyword>
<dbReference type="InterPro" id="IPR003156">
    <property type="entry name" value="DHHA1_dom"/>
</dbReference>
<evidence type="ECO:0000313" key="15">
    <source>
        <dbReference type="Proteomes" id="UP000366872"/>
    </source>
</evidence>
<dbReference type="Gene3D" id="6.10.250.550">
    <property type="match status" value="1"/>
</dbReference>
<evidence type="ECO:0000256" key="4">
    <source>
        <dbReference type="ARBA" id="ARBA00022723"/>
    </source>
</evidence>
<dbReference type="SUPFAM" id="SSF101353">
    <property type="entry name" value="Putative anticodon-binding domain of alanyl-tRNA synthetase (AlaRS)"/>
    <property type="match status" value="1"/>
</dbReference>
<keyword evidence="6 11" id="KW-0862">Zinc</keyword>
<feature type="binding site" evidence="11">
    <location>
        <position position="676"/>
    </location>
    <ligand>
        <name>Zn(2+)</name>
        <dbReference type="ChEBI" id="CHEBI:29105"/>
    </ligand>
</feature>
<evidence type="ECO:0000256" key="11">
    <source>
        <dbReference type="HAMAP-Rule" id="MF_00036"/>
    </source>
</evidence>
<dbReference type="Gene3D" id="3.30.54.20">
    <property type="match status" value="1"/>
</dbReference>
<evidence type="ECO:0000256" key="8">
    <source>
        <dbReference type="ARBA" id="ARBA00022884"/>
    </source>
</evidence>
<dbReference type="Gene3D" id="3.30.980.10">
    <property type="entry name" value="Threonyl-trna Synthetase, Chain A, domain 2"/>
    <property type="match status" value="1"/>
</dbReference>
<dbReference type="Pfam" id="PF02272">
    <property type="entry name" value="DHHA1"/>
    <property type="match status" value="1"/>
</dbReference>
<keyword evidence="10 11" id="KW-0030">Aminoacyl-tRNA synthetase</keyword>
<dbReference type="PRINTS" id="PR00980">
    <property type="entry name" value="TRNASYNTHALA"/>
</dbReference>
<feature type="binding site" evidence="11">
    <location>
        <position position="577"/>
    </location>
    <ligand>
        <name>Zn(2+)</name>
        <dbReference type="ChEBI" id="CHEBI:29105"/>
    </ligand>
</feature>
<comment type="catalytic activity">
    <reaction evidence="11">
        <text>tRNA(Ala) + L-alanine + ATP = L-alanyl-tRNA(Ala) + AMP + diphosphate</text>
        <dbReference type="Rhea" id="RHEA:12540"/>
        <dbReference type="Rhea" id="RHEA-COMP:9657"/>
        <dbReference type="Rhea" id="RHEA-COMP:9923"/>
        <dbReference type="ChEBI" id="CHEBI:30616"/>
        <dbReference type="ChEBI" id="CHEBI:33019"/>
        <dbReference type="ChEBI" id="CHEBI:57972"/>
        <dbReference type="ChEBI" id="CHEBI:78442"/>
        <dbReference type="ChEBI" id="CHEBI:78497"/>
        <dbReference type="ChEBI" id="CHEBI:456215"/>
        <dbReference type="EC" id="6.1.1.7"/>
    </reaction>
</comment>
<dbReference type="InterPro" id="IPR002318">
    <property type="entry name" value="Ala-tRNA-lgiase_IIc"/>
</dbReference>
<evidence type="ECO:0000256" key="12">
    <source>
        <dbReference type="SAM" id="Coils"/>
    </source>
</evidence>
<evidence type="ECO:0000256" key="6">
    <source>
        <dbReference type="ARBA" id="ARBA00022833"/>
    </source>
</evidence>
<dbReference type="GO" id="GO:0006419">
    <property type="term" value="P:alanyl-tRNA aminoacylation"/>
    <property type="evidence" value="ECO:0007669"/>
    <property type="project" value="UniProtKB-UniRule"/>
</dbReference>
<dbReference type="SUPFAM" id="SSF50447">
    <property type="entry name" value="Translation proteins"/>
    <property type="match status" value="1"/>
</dbReference>
<dbReference type="PROSITE" id="PS50860">
    <property type="entry name" value="AA_TRNA_LIGASE_II_ALA"/>
    <property type="match status" value="1"/>
</dbReference>
<keyword evidence="9 11" id="KW-0648">Protein biosynthesis</keyword>
<dbReference type="GO" id="GO:0005737">
    <property type="term" value="C:cytoplasm"/>
    <property type="evidence" value="ECO:0007669"/>
    <property type="project" value="UniProtKB-SubCell"/>
</dbReference>
<gene>
    <name evidence="11 14" type="primary">alaS</name>
    <name evidence="14" type="ORF">PDESU_06513</name>
</gene>
<comment type="function">
    <text evidence="11">Catalyzes the attachment of alanine to tRNA(Ala) in a two-step reaction: alanine is first activated by ATP to form Ala-AMP and then transferred to the acceptor end of tRNA(Ala). Also edits incorrectly charged Ser-tRNA(Ala) and Gly-tRNA(Ala) via its editing domain.</text>
</comment>
<dbReference type="InterPro" id="IPR018163">
    <property type="entry name" value="Thr/Ala-tRNA-synth_IIc_edit"/>
</dbReference>
<feature type="binding site" evidence="11">
    <location>
        <position position="573"/>
    </location>
    <ligand>
        <name>Zn(2+)</name>
        <dbReference type="ChEBI" id="CHEBI:29105"/>
    </ligand>
</feature>
<dbReference type="InterPro" id="IPR018164">
    <property type="entry name" value="Ala-tRNA-synth_IIc_N"/>
</dbReference>
<keyword evidence="5 11" id="KW-0547">Nucleotide-binding</keyword>
<dbReference type="InterPro" id="IPR023033">
    <property type="entry name" value="Ala_tRNA_ligase_euk/bac"/>
</dbReference>
<dbReference type="EC" id="6.1.1.7" evidence="11"/>
<organism evidence="14 15">
    <name type="scientific">Pontiella desulfatans</name>
    <dbReference type="NCBI Taxonomy" id="2750659"/>
    <lineage>
        <taxon>Bacteria</taxon>
        <taxon>Pseudomonadati</taxon>
        <taxon>Kiritimatiellota</taxon>
        <taxon>Kiritimatiellia</taxon>
        <taxon>Kiritimatiellales</taxon>
        <taxon>Pontiellaceae</taxon>
        <taxon>Pontiella</taxon>
    </lineage>
</organism>
<dbReference type="Gene3D" id="3.30.930.10">
    <property type="entry name" value="Bira Bifunctional Protein, Domain 2"/>
    <property type="match status" value="1"/>
</dbReference>
<evidence type="ECO:0000256" key="5">
    <source>
        <dbReference type="ARBA" id="ARBA00022741"/>
    </source>
</evidence>
<comment type="cofactor">
    <cofactor evidence="11">
        <name>Zn(2+)</name>
        <dbReference type="ChEBI" id="CHEBI:29105"/>
    </cofactor>
    <text evidence="11">Binds 1 zinc ion per subunit.</text>
</comment>
<dbReference type="InterPro" id="IPR009000">
    <property type="entry name" value="Transl_B-barrel_sf"/>
</dbReference>
<dbReference type="GO" id="GO:0008270">
    <property type="term" value="F:zinc ion binding"/>
    <property type="evidence" value="ECO:0007669"/>
    <property type="project" value="UniProtKB-UniRule"/>
</dbReference>
<keyword evidence="11" id="KW-0963">Cytoplasm</keyword>
<dbReference type="GO" id="GO:0000049">
    <property type="term" value="F:tRNA binding"/>
    <property type="evidence" value="ECO:0007669"/>
    <property type="project" value="UniProtKB-KW"/>
</dbReference>
<dbReference type="FunFam" id="3.30.930.10:FF:000011">
    <property type="entry name" value="Alanine--tRNA ligase, cytoplasmic"/>
    <property type="match status" value="1"/>
</dbReference>
<feature type="domain" description="Alanyl-transfer RNA synthetases family profile" evidence="13">
    <location>
        <begin position="1"/>
        <end position="719"/>
    </location>
</feature>
<evidence type="ECO:0000256" key="9">
    <source>
        <dbReference type="ARBA" id="ARBA00022917"/>
    </source>
</evidence>
<keyword evidence="4 11" id="KW-0479">Metal-binding</keyword>
<dbReference type="InterPro" id="IPR045864">
    <property type="entry name" value="aa-tRNA-synth_II/BPL/LPL"/>
</dbReference>
<evidence type="ECO:0000256" key="3">
    <source>
        <dbReference type="ARBA" id="ARBA00022598"/>
    </source>
</evidence>
<dbReference type="PANTHER" id="PTHR11777:SF9">
    <property type="entry name" value="ALANINE--TRNA LIGASE, CYTOPLASMIC"/>
    <property type="match status" value="1"/>
</dbReference>
<feature type="binding site" evidence="11">
    <location>
        <position position="680"/>
    </location>
    <ligand>
        <name>Zn(2+)</name>
        <dbReference type="ChEBI" id="CHEBI:29105"/>
    </ligand>
</feature>
<dbReference type="Pfam" id="PF07973">
    <property type="entry name" value="tRNA_SAD"/>
    <property type="match status" value="1"/>
</dbReference>
<dbReference type="RefSeq" id="WP_136083371.1">
    <property type="nucleotide sequence ID" value="NZ_CAAHFG010000005.1"/>
</dbReference>
<comment type="subcellular location">
    <subcellularLocation>
        <location evidence="11">Cytoplasm</location>
    </subcellularLocation>
</comment>
<dbReference type="Gene3D" id="2.40.30.130">
    <property type="match status" value="1"/>
</dbReference>
<dbReference type="GO" id="GO:0005524">
    <property type="term" value="F:ATP binding"/>
    <property type="evidence" value="ECO:0007669"/>
    <property type="project" value="UniProtKB-UniRule"/>
</dbReference>
<dbReference type="GO" id="GO:0002161">
    <property type="term" value="F:aminoacyl-tRNA deacylase activity"/>
    <property type="evidence" value="ECO:0007669"/>
    <property type="project" value="TreeGrafter"/>
</dbReference>
<dbReference type="PANTHER" id="PTHR11777">
    <property type="entry name" value="ALANYL-TRNA SYNTHETASE"/>
    <property type="match status" value="1"/>
</dbReference>
<dbReference type="NCBIfam" id="TIGR00344">
    <property type="entry name" value="alaS"/>
    <property type="match status" value="1"/>
</dbReference>
<keyword evidence="7 11" id="KW-0067">ATP-binding</keyword>
<keyword evidence="15" id="KW-1185">Reference proteome</keyword>
<dbReference type="SUPFAM" id="SSF55186">
    <property type="entry name" value="ThrRS/AlaRS common domain"/>
    <property type="match status" value="1"/>
</dbReference>
<dbReference type="FunFam" id="3.30.980.10:FF:000004">
    <property type="entry name" value="Alanine--tRNA ligase, cytoplasmic"/>
    <property type="match status" value="1"/>
</dbReference>
<dbReference type="Gene3D" id="3.10.310.40">
    <property type="match status" value="1"/>
</dbReference>
<name>A0A6C2UER3_PONDE</name>
<accession>A0A6C2UER3</accession>
<dbReference type="EMBL" id="CAAHFG010000005">
    <property type="protein sequence ID" value="VGO17911.1"/>
    <property type="molecule type" value="Genomic_DNA"/>
</dbReference>
<dbReference type="Pfam" id="PF01411">
    <property type="entry name" value="tRNA-synt_2c"/>
    <property type="match status" value="1"/>
</dbReference>
<comment type="similarity">
    <text evidence="1 11">Belongs to the class-II aminoacyl-tRNA synthetase family.</text>
</comment>
<evidence type="ECO:0000259" key="13">
    <source>
        <dbReference type="PROSITE" id="PS50860"/>
    </source>
</evidence>
<dbReference type="InterPro" id="IPR018162">
    <property type="entry name" value="Ala-tRNA-ligase_IIc_anticod-bd"/>
</dbReference>
<evidence type="ECO:0000256" key="10">
    <source>
        <dbReference type="ARBA" id="ARBA00023146"/>
    </source>
</evidence>